<dbReference type="OrthoDB" id="9771806at2"/>
<dbReference type="GO" id="GO:0005829">
    <property type="term" value="C:cytosol"/>
    <property type="evidence" value="ECO:0007669"/>
    <property type="project" value="TreeGrafter"/>
</dbReference>
<keyword evidence="5 11" id="KW-0285">Flavoprotein</keyword>
<dbReference type="AlphaFoldDB" id="W6RSM4"/>
<keyword evidence="8 11" id="KW-0521">NADP</keyword>
<keyword evidence="9 11" id="KW-0057">Aromatic amino acid biosynthesis</keyword>
<evidence type="ECO:0000256" key="1">
    <source>
        <dbReference type="ARBA" id="ARBA00005044"/>
    </source>
</evidence>
<feature type="binding site" evidence="11">
    <location>
        <position position="331"/>
    </location>
    <ligand>
        <name>FMN</name>
        <dbReference type="ChEBI" id="CHEBI:58210"/>
    </ligand>
</feature>
<dbReference type="InterPro" id="IPR035904">
    <property type="entry name" value="Chorismate_synth_AroC_sf"/>
</dbReference>
<evidence type="ECO:0000256" key="11">
    <source>
        <dbReference type="HAMAP-Rule" id="MF_00300"/>
    </source>
</evidence>
<dbReference type="Gene3D" id="3.60.150.10">
    <property type="entry name" value="Chorismate synthase AroC"/>
    <property type="match status" value="1"/>
</dbReference>
<dbReference type="PROSITE" id="PS00789">
    <property type="entry name" value="CHORISMATE_SYNTHASE_3"/>
    <property type="match status" value="1"/>
</dbReference>
<comment type="caution">
    <text evidence="11">Lacks conserved residue(s) required for the propagation of feature annotation.</text>
</comment>
<dbReference type="HOGENOM" id="CLU_034547_0_0_9"/>
<organism evidence="13 14">
    <name type="scientific">Clostridium bornimense</name>
    <dbReference type="NCBI Taxonomy" id="1216932"/>
    <lineage>
        <taxon>Bacteria</taxon>
        <taxon>Bacillati</taxon>
        <taxon>Bacillota</taxon>
        <taxon>Clostridia</taxon>
        <taxon>Eubacteriales</taxon>
        <taxon>Clostridiaceae</taxon>
        <taxon>Clostridium</taxon>
    </lineage>
</organism>
<evidence type="ECO:0000256" key="10">
    <source>
        <dbReference type="ARBA" id="ARBA00023239"/>
    </source>
</evidence>
<dbReference type="GO" id="GO:0009423">
    <property type="term" value="P:chorismate biosynthetic process"/>
    <property type="evidence" value="ECO:0007669"/>
    <property type="project" value="UniProtKB-UniRule"/>
</dbReference>
<dbReference type="InterPro" id="IPR000453">
    <property type="entry name" value="Chorismate_synth"/>
</dbReference>
<evidence type="ECO:0000256" key="9">
    <source>
        <dbReference type="ARBA" id="ARBA00023141"/>
    </source>
</evidence>
<feature type="binding site" evidence="11">
    <location>
        <position position="47"/>
    </location>
    <ligand>
        <name>NADP(+)</name>
        <dbReference type="ChEBI" id="CHEBI:58349"/>
    </ligand>
</feature>
<evidence type="ECO:0000256" key="12">
    <source>
        <dbReference type="RuleBase" id="RU000605"/>
    </source>
</evidence>
<dbReference type="PIRSF" id="PIRSF001456">
    <property type="entry name" value="Chorismate_synth"/>
    <property type="match status" value="1"/>
</dbReference>
<gene>
    <name evidence="11 13" type="primary">aroC</name>
    <name evidence="13" type="ORF">CM240_0069</name>
</gene>
<dbReference type="GO" id="GO:0008652">
    <property type="term" value="P:amino acid biosynthetic process"/>
    <property type="evidence" value="ECO:0007669"/>
    <property type="project" value="UniProtKB-KW"/>
</dbReference>
<comment type="function">
    <text evidence="11">Catalyzes the anti-1,4-elimination of the C-3 phosphate and the C-6 proR hydrogen from 5-enolpyruvylshikimate-3-phosphate (EPSP) to yield chorismate, which is the branch point compound that serves as the starting substrate for the three terminal pathways of aromatic amino acid biosynthesis. This reaction introduces a second double bond into the aromatic ring system.</text>
</comment>
<dbReference type="EMBL" id="HG917868">
    <property type="protein sequence ID" value="CDM67248.1"/>
    <property type="molecule type" value="Genomic_DNA"/>
</dbReference>
<dbReference type="InterPro" id="IPR020541">
    <property type="entry name" value="Chorismate_synthase_CS"/>
</dbReference>
<keyword evidence="6 11" id="KW-0288">FMN</keyword>
<dbReference type="EC" id="4.2.3.5" evidence="3 11"/>
<keyword evidence="4 11" id="KW-0028">Amino-acid biosynthesis</keyword>
<feature type="binding site" evidence="11">
    <location>
        <begin position="125"/>
        <end position="127"/>
    </location>
    <ligand>
        <name>FMN</name>
        <dbReference type="ChEBI" id="CHEBI:58210"/>
    </ligand>
</feature>
<proteinExistence type="inferred from homology"/>
<dbReference type="GO" id="GO:0004107">
    <property type="term" value="F:chorismate synthase activity"/>
    <property type="evidence" value="ECO:0007669"/>
    <property type="project" value="UniProtKB-UniRule"/>
</dbReference>
<dbReference type="KEGG" id="clt:CM240_0069"/>
<evidence type="ECO:0000256" key="4">
    <source>
        <dbReference type="ARBA" id="ARBA00022605"/>
    </source>
</evidence>
<dbReference type="eggNOG" id="COG0082">
    <property type="taxonomic scope" value="Bacteria"/>
</dbReference>
<feature type="binding site" evidence="11">
    <location>
        <position position="53"/>
    </location>
    <ligand>
        <name>NADP(+)</name>
        <dbReference type="ChEBI" id="CHEBI:58349"/>
    </ligand>
</feature>
<accession>W6RSM4</accession>
<keyword evidence="14" id="KW-1185">Reference proteome</keyword>
<comment type="similarity">
    <text evidence="2 11 12">Belongs to the chorismate synthase family.</text>
</comment>
<evidence type="ECO:0000313" key="14">
    <source>
        <dbReference type="Proteomes" id="UP000019426"/>
    </source>
</evidence>
<feature type="binding site" evidence="11">
    <location>
        <begin position="304"/>
        <end position="308"/>
    </location>
    <ligand>
        <name>FMN</name>
        <dbReference type="ChEBI" id="CHEBI:58210"/>
    </ligand>
</feature>
<dbReference type="NCBIfam" id="TIGR00033">
    <property type="entry name" value="aroC"/>
    <property type="match status" value="1"/>
</dbReference>
<dbReference type="Pfam" id="PF01264">
    <property type="entry name" value="Chorismate_synt"/>
    <property type="match status" value="1"/>
</dbReference>
<name>W6RSM4_9CLOT</name>
<dbReference type="PANTHER" id="PTHR21085:SF0">
    <property type="entry name" value="CHORISMATE SYNTHASE"/>
    <property type="match status" value="1"/>
</dbReference>
<reference evidence="13 14" key="1">
    <citation type="submission" date="2013-11" db="EMBL/GenBank/DDBJ databases">
        <title>Complete genome sequence of Clostridum sp. M2/40.</title>
        <authorList>
            <person name="Wibberg D."/>
            <person name="Puehler A."/>
            <person name="Schlueter A."/>
        </authorList>
    </citation>
    <scope>NUCLEOTIDE SEQUENCE [LARGE SCALE GENOMIC DNA]</scope>
    <source>
        <strain evidence="14">M2/40</strain>
    </source>
</reference>
<evidence type="ECO:0000256" key="7">
    <source>
        <dbReference type="ARBA" id="ARBA00022827"/>
    </source>
</evidence>
<dbReference type="SUPFAM" id="SSF103263">
    <property type="entry name" value="Chorismate synthase, AroC"/>
    <property type="match status" value="1"/>
</dbReference>
<evidence type="ECO:0000313" key="13">
    <source>
        <dbReference type="EMBL" id="CDM67248.1"/>
    </source>
</evidence>
<comment type="cofactor">
    <cofactor evidence="11 12">
        <name>FMNH2</name>
        <dbReference type="ChEBI" id="CHEBI:57618"/>
    </cofactor>
    <text evidence="11 12">Reduced FMN (FMNH(2)).</text>
</comment>
<keyword evidence="10 11" id="KW-0456">Lyase</keyword>
<dbReference type="UniPathway" id="UPA00053">
    <property type="reaction ID" value="UER00090"/>
</dbReference>
<sequence>MSSIIGTKVKISVFGESHGEAIGVVIDGLPAGYDIDFDKVYEDMKRRAPGQDKFSTPRAEKDMPRVLSGIFNGKTTGAPLAAIIENSNTKSKDYSELKVKMRPSHSDYPAMIKYDGYNDYRGGGHFSGRLTAMFVFAGAVCKEILKEKDIYVGSHIKSIRNVKDSSFDKTNITKELLDELRENRFPTLNKDVVEDMQKEILDAKNDLDSVGGVIEAAIINLPAGVGNPMFNSVESVLSHMLFSIPAVKGVEFGEGFNISTLRGSEANDSYYIEDGKIKTYTNNNGGILGGITNGMPVVFSLAIKPTPSISKPQKTVNVETMENDILEVHGRHDPCIVQRAVPVVECAAAVAILDILLQGKQQ</sequence>
<feature type="binding site" evidence="11">
    <location>
        <position position="289"/>
    </location>
    <ligand>
        <name>FMN</name>
        <dbReference type="ChEBI" id="CHEBI:58210"/>
    </ligand>
</feature>
<dbReference type="PROSITE" id="PS00788">
    <property type="entry name" value="CHORISMATE_SYNTHASE_2"/>
    <property type="match status" value="1"/>
</dbReference>
<keyword evidence="7 11" id="KW-0274">FAD</keyword>
<evidence type="ECO:0000256" key="2">
    <source>
        <dbReference type="ARBA" id="ARBA00008014"/>
    </source>
</evidence>
<dbReference type="HAMAP" id="MF_00300">
    <property type="entry name" value="Chorismate_synth"/>
    <property type="match status" value="1"/>
</dbReference>
<dbReference type="PANTHER" id="PTHR21085">
    <property type="entry name" value="CHORISMATE SYNTHASE"/>
    <property type="match status" value="1"/>
</dbReference>
<protein>
    <recommendedName>
        <fullName evidence="3 11">Chorismate synthase</fullName>
        <shortName evidence="11">CS</shortName>
        <ecNumber evidence="3 11">4.2.3.5</ecNumber>
    </recommendedName>
    <alternativeName>
        <fullName evidence="11">5-enolpyruvylshikimate-3-phosphate phospholyase</fullName>
    </alternativeName>
</protein>
<evidence type="ECO:0000256" key="3">
    <source>
        <dbReference type="ARBA" id="ARBA00013036"/>
    </source>
</evidence>
<dbReference type="Proteomes" id="UP000019426">
    <property type="component" value="Chromosome M2/40_rep1"/>
</dbReference>
<dbReference type="GO" id="GO:0010181">
    <property type="term" value="F:FMN binding"/>
    <property type="evidence" value="ECO:0007669"/>
    <property type="project" value="TreeGrafter"/>
</dbReference>
<dbReference type="GO" id="GO:0009073">
    <property type="term" value="P:aromatic amino acid family biosynthetic process"/>
    <property type="evidence" value="ECO:0007669"/>
    <property type="project" value="UniProtKB-KW"/>
</dbReference>
<dbReference type="PROSITE" id="PS00787">
    <property type="entry name" value="CHORISMATE_SYNTHASE_1"/>
    <property type="match status" value="1"/>
</dbReference>
<dbReference type="PATRIC" id="fig|1216932.3.peg.54"/>
<dbReference type="STRING" id="1216932.CM240_0069"/>
<comment type="subunit">
    <text evidence="11">Homotetramer.</text>
</comment>
<evidence type="ECO:0000256" key="5">
    <source>
        <dbReference type="ARBA" id="ARBA00022630"/>
    </source>
</evidence>
<comment type="pathway">
    <text evidence="1 11 12">Metabolic intermediate biosynthesis; chorismate biosynthesis; chorismate from D-erythrose 4-phosphate and phosphoenolpyruvate: step 7/7.</text>
</comment>
<evidence type="ECO:0000256" key="8">
    <source>
        <dbReference type="ARBA" id="ARBA00022857"/>
    </source>
</evidence>
<dbReference type="NCBIfam" id="NF003793">
    <property type="entry name" value="PRK05382.1"/>
    <property type="match status" value="1"/>
</dbReference>
<comment type="catalytic activity">
    <reaction evidence="11 12">
        <text>5-O-(1-carboxyvinyl)-3-phosphoshikimate = chorismate + phosphate</text>
        <dbReference type="Rhea" id="RHEA:21020"/>
        <dbReference type="ChEBI" id="CHEBI:29748"/>
        <dbReference type="ChEBI" id="CHEBI:43474"/>
        <dbReference type="ChEBI" id="CHEBI:57701"/>
        <dbReference type="EC" id="4.2.3.5"/>
    </reaction>
</comment>
<evidence type="ECO:0000256" key="6">
    <source>
        <dbReference type="ARBA" id="ARBA00022643"/>
    </source>
</evidence>
<dbReference type="CDD" id="cd07304">
    <property type="entry name" value="Chorismate_synthase"/>
    <property type="match status" value="1"/>
</dbReference>
<dbReference type="RefSeq" id="WP_044035727.1">
    <property type="nucleotide sequence ID" value="NZ_HG917868.1"/>
</dbReference>